<sequence>MGTEVQSKMYLPGYYSTKDISNNKASYGGWSLHHESSSSKNGQHYAMFSSKPAMEGMDYYACDKEKLRQTILKHESILRHQVHELHRLYKIQRDMMNEFQSKEQTKHLIPSGTSQSSLFPSGFSTEDDKRSWYISNLSGSSSVCGRPSSSSADVIQTHQSSMHERTTLSTYGLNQNSARLKDCESLDFKCKKTQRRLFDLEVPADEYVDDETEPDGEVEMSRTESCLINNSSEVTLAADKNVFNHTDDNGNKLTCNLYPRRTHYLADLNEPIEVEEVAASASVDTMGDKTRPESTQAYSAQIESKRSISDRFHLQDFRKPCDMSKAEASKTNEFVTCIPSDPNTAGKQITRRIFGVEVSEENNNSSVFAPPKGINLQNMSSVPKSDAAKSDLSSISCFNQNMISFQGGAQYDPQGYQSGPRNEPRKMEAPQGGLPWLRKAPPVNSKSLKEESEGSHQMKIDFTQSYSKQQCLNQTDTRRGPSQSPIQDSWLTTRGHDTEHRKAGTSDCSSVKRILGVPIFDFPSTHGSVSSVSGNNSPINVGSVKSDLACDSVSPRSQEQLKVIDSRKEVEKDRSYVRHEIDLNECITEEEEDQVTPAVSVAKPTTGIDLEAPVIVDSETGITSEEESQESELTKPLPHDKIDELAAEALIAISSVQVDYLHDDSATLDLQSDSSLDNSLLWFADFVSSYDETGTNKTNVCDEESVADDIDDFEYIILNLPETKVEECCYQPQISENLDNLKEEDTPATRRPRRGHARRGRQKKDFQRDVLPGLVSLSRNEVTEDLQIIEGMVRTTGGTWQPSLTTRNGGKNGGGRGRRRCAPSPPAPVAAACNVQAQQPDSKESGLDESSLTGWGKRTRRPPRQRCPLSNSLLPLK</sequence>
<feature type="region of interest" description="Disordered" evidence="1">
    <location>
        <begin position="797"/>
        <end position="877"/>
    </location>
</feature>
<evidence type="ECO:0000313" key="2">
    <source>
        <dbReference type="EMBL" id="KAF4376743.1"/>
    </source>
</evidence>
<reference evidence="2 3" key="1">
    <citation type="journal article" date="2020" name="bioRxiv">
        <title>Sequence and annotation of 42 cannabis genomes reveals extensive copy number variation in cannabinoid synthesis and pathogen resistance genes.</title>
        <authorList>
            <person name="Mckernan K.J."/>
            <person name="Helbert Y."/>
            <person name="Kane L.T."/>
            <person name="Ebling H."/>
            <person name="Zhang L."/>
            <person name="Liu B."/>
            <person name="Eaton Z."/>
            <person name="Mclaughlin S."/>
            <person name="Kingan S."/>
            <person name="Baybayan P."/>
            <person name="Concepcion G."/>
            <person name="Jordan M."/>
            <person name="Riva A."/>
            <person name="Barbazuk W."/>
            <person name="Harkins T."/>
        </authorList>
    </citation>
    <scope>NUCLEOTIDE SEQUENCE [LARGE SCALE GENOMIC DNA]</scope>
    <source>
        <strain evidence="3">cv. Jamaican Lion 4</strain>
        <tissue evidence="2">Leaf</tissue>
    </source>
</reference>
<feature type="compositionally biased region" description="Polar residues" evidence="1">
    <location>
        <begin position="462"/>
        <end position="492"/>
    </location>
</feature>
<dbReference type="Proteomes" id="UP000525078">
    <property type="component" value="Unassembled WGS sequence"/>
</dbReference>
<dbReference type="EMBL" id="JAATIP010000084">
    <property type="protein sequence ID" value="KAF4376743.1"/>
    <property type="molecule type" value="Genomic_DNA"/>
</dbReference>
<dbReference type="InterPro" id="IPR008581">
    <property type="entry name" value="DUF863_pln"/>
</dbReference>
<gene>
    <name evidence="2" type="ORF">F8388_025614</name>
</gene>
<protein>
    <submittedName>
        <fullName evidence="2">Uncharacterized protein</fullName>
    </submittedName>
</protein>
<dbReference type="Pfam" id="PF05904">
    <property type="entry name" value="DUF863"/>
    <property type="match status" value="2"/>
</dbReference>
<feature type="compositionally biased region" description="Polar residues" evidence="1">
    <location>
        <begin position="868"/>
        <end position="877"/>
    </location>
</feature>
<feature type="compositionally biased region" description="Polar residues" evidence="1">
    <location>
        <begin position="797"/>
        <end position="806"/>
    </location>
</feature>
<feature type="compositionally biased region" description="Basic and acidic residues" evidence="1">
    <location>
        <begin position="447"/>
        <end position="459"/>
    </location>
</feature>
<feature type="compositionally biased region" description="Basic and acidic residues" evidence="1">
    <location>
        <begin position="494"/>
        <end position="504"/>
    </location>
</feature>
<dbReference type="AlphaFoldDB" id="A0A7J6G167"/>
<dbReference type="PANTHER" id="PTHR33167">
    <property type="entry name" value="TRANSCRIPTION FACTOR, PUTATIVE (DUF863)-RELATED"/>
    <property type="match status" value="1"/>
</dbReference>
<feature type="region of interest" description="Disordered" evidence="1">
    <location>
        <begin position="739"/>
        <end position="766"/>
    </location>
</feature>
<feature type="region of interest" description="Disordered" evidence="1">
    <location>
        <begin position="408"/>
        <end position="506"/>
    </location>
</feature>
<comment type="caution">
    <text evidence="2">The sequence shown here is derived from an EMBL/GenBank/DDBJ whole genome shotgun (WGS) entry which is preliminary data.</text>
</comment>
<accession>A0A7J6G167</accession>
<dbReference type="PANTHER" id="PTHR33167:SF70">
    <property type="entry name" value="DUF3741 DOMAIN-CONTAINING PROTEIN"/>
    <property type="match status" value="1"/>
</dbReference>
<organism evidence="2 3">
    <name type="scientific">Cannabis sativa</name>
    <name type="common">Hemp</name>
    <name type="synonym">Marijuana</name>
    <dbReference type="NCBI Taxonomy" id="3483"/>
    <lineage>
        <taxon>Eukaryota</taxon>
        <taxon>Viridiplantae</taxon>
        <taxon>Streptophyta</taxon>
        <taxon>Embryophyta</taxon>
        <taxon>Tracheophyta</taxon>
        <taxon>Spermatophyta</taxon>
        <taxon>Magnoliopsida</taxon>
        <taxon>eudicotyledons</taxon>
        <taxon>Gunneridae</taxon>
        <taxon>Pentapetalae</taxon>
        <taxon>rosids</taxon>
        <taxon>fabids</taxon>
        <taxon>Rosales</taxon>
        <taxon>Cannabaceae</taxon>
        <taxon>Cannabis</taxon>
    </lineage>
</organism>
<feature type="compositionally biased region" description="Basic residues" evidence="1">
    <location>
        <begin position="750"/>
        <end position="762"/>
    </location>
</feature>
<feature type="compositionally biased region" description="Low complexity" evidence="1">
    <location>
        <begin position="139"/>
        <end position="151"/>
    </location>
</feature>
<name>A0A7J6G167_CANSA</name>
<evidence type="ECO:0000313" key="3">
    <source>
        <dbReference type="Proteomes" id="UP000525078"/>
    </source>
</evidence>
<feature type="compositionally biased region" description="Low complexity" evidence="1">
    <location>
        <begin position="829"/>
        <end position="840"/>
    </location>
</feature>
<proteinExistence type="predicted"/>
<feature type="compositionally biased region" description="Basic and acidic residues" evidence="1">
    <location>
        <begin position="739"/>
        <end position="748"/>
    </location>
</feature>
<evidence type="ECO:0000256" key="1">
    <source>
        <dbReference type="SAM" id="MobiDB-lite"/>
    </source>
</evidence>
<feature type="region of interest" description="Disordered" evidence="1">
    <location>
        <begin position="139"/>
        <end position="166"/>
    </location>
</feature>